<dbReference type="Proteomes" id="UP001062846">
    <property type="component" value="Chromosome 8"/>
</dbReference>
<proteinExistence type="predicted"/>
<name>A0ACC0MS03_RHOML</name>
<organism evidence="1 2">
    <name type="scientific">Rhododendron molle</name>
    <name type="common">Chinese azalea</name>
    <name type="synonym">Azalea mollis</name>
    <dbReference type="NCBI Taxonomy" id="49168"/>
    <lineage>
        <taxon>Eukaryota</taxon>
        <taxon>Viridiplantae</taxon>
        <taxon>Streptophyta</taxon>
        <taxon>Embryophyta</taxon>
        <taxon>Tracheophyta</taxon>
        <taxon>Spermatophyta</taxon>
        <taxon>Magnoliopsida</taxon>
        <taxon>eudicotyledons</taxon>
        <taxon>Gunneridae</taxon>
        <taxon>Pentapetalae</taxon>
        <taxon>asterids</taxon>
        <taxon>Ericales</taxon>
        <taxon>Ericaceae</taxon>
        <taxon>Ericoideae</taxon>
        <taxon>Rhodoreae</taxon>
        <taxon>Rhododendron</taxon>
    </lineage>
</organism>
<reference evidence="1" key="1">
    <citation type="submission" date="2022-02" db="EMBL/GenBank/DDBJ databases">
        <title>Plant Genome Project.</title>
        <authorList>
            <person name="Zhang R.-G."/>
        </authorList>
    </citation>
    <scope>NUCLEOTIDE SEQUENCE</scope>
    <source>
        <strain evidence="1">AT1</strain>
    </source>
</reference>
<dbReference type="EMBL" id="CM046395">
    <property type="protein sequence ID" value="KAI8543287.1"/>
    <property type="molecule type" value="Genomic_DNA"/>
</dbReference>
<evidence type="ECO:0000313" key="1">
    <source>
        <dbReference type="EMBL" id="KAI8543287.1"/>
    </source>
</evidence>
<keyword evidence="2" id="KW-1185">Reference proteome</keyword>
<evidence type="ECO:0000313" key="2">
    <source>
        <dbReference type="Proteomes" id="UP001062846"/>
    </source>
</evidence>
<comment type="caution">
    <text evidence="1">The sequence shown here is derived from an EMBL/GenBank/DDBJ whole genome shotgun (WGS) entry which is preliminary data.</text>
</comment>
<sequence length="85" mass="9742">MQNWYLVESGGDLYHILHEMDCLDDSVEFDEDDHIDGGQYYDINEEEDGTGHDMGLFNLENSMFQKLCLADSDSIRCHGSTQPVH</sequence>
<protein>
    <submittedName>
        <fullName evidence="1">Uncharacterized protein</fullName>
    </submittedName>
</protein>
<accession>A0ACC0MS03</accession>
<gene>
    <name evidence="1" type="ORF">RHMOL_Rhmol08G0204700</name>
</gene>